<feature type="transmembrane region" description="Helical" evidence="1">
    <location>
        <begin position="6"/>
        <end position="23"/>
    </location>
</feature>
<reference evidence="2 3" key="1">
    <citation type="submission" date="2016-03" db="EMBL/GenBank/DDBJ databases">
        <title>Fine-scale spatial genetic structure of a fungal parasite of coffee scale insects.</title>
        <authorList>
            <person name="Jackson D."/>
            <person name="Zemenick K.A."/>
            <person name="Malloure B."/>
            <person name="Quandt C.A."/>
            <person name="James T.Y."/>
        </authorList>
    </citation>
    <scope>NUCLEOTIDE SEQUENCE [LARGE SCALE GENOMIC DNA]</scope>
    <source>
        <strain evidence="2 3">UM487</strain>
    </source>
</reference>
<comment type="caution">
    <text evidence="2">The sequence shown here is derived from an EMBL/GenBank/DDBJ whole genome shotgun (WGS) entry which is preliminary data.</text>
</comment>
<organism evidence="2 3">
    <name type="scientific">Cordyceps confragosa</name>
    <name type="common">Lecanicillium lecanii</name>
    <dbReference type="NCBI Taxonomy" id="2714763"/>
    <lineage>
        <taxon>Eukaryota</taxon>
        <taxon>Fungi</taxon>
        <taxon>Dikarya</taxon>
        <taxon>Ascomycota</taxon>
        <taxon>Pezizomycotina</taxon>
        <taxon>Sordariomycetes</taxon>
        <taxon>Hypocreomycetidae</taxon>
        <taxon>Hypocreales</taxon>
        <taxon>Cordycipitaceae</taxon>
        <taxon>Akanthomyces</taxon>
    </lineage>
</organism>
<protein>
    <submittedName>
        <fullName evidence="2">Uncharacterized protein</fullName>
    </submittedName>
</protein>
<keyword evidence="1" id="KW-0812">Transmembrane</keyword>
<dbReference type="AlphaFoldDB" id="A0A179IFL4"/>
<evidence type="ECO:0000256" key="1">
    <source>
        <dbReference type="SAM" id="Phobius"/>
    </source>
</evidence>
<name>A0A179IFL4_CORDF</name>
<proteinExistence type="predicted"/>
<gene>
    <name evidence="2" type="ORF">LLEC1_06340</name>
</gene>
<dbReference type="OrthoDB" id="3205825at2759"/>
<dbReference type="Proteomes" id="UP000243081">
    <property type="component" value="Unassembled WGS sequence"/>
</dbReference>
<accession>A0A179IFL4</accession>
<feature type="transmembrane region" description="Helical" evidence="1">
    <location>
        <begin position="43"/>
        <end position="63"/>
    </location>
</feature>
<keyword evidence="1" id="KW-0472">Membrane</keyword>
<evidence type="ECO:0000313" key="3">
    <source>
        <dbReference type="Proteomes" id="UP000243081"/>
    </source>
</evidence>
<keyword evidence="1" id="KW-1133">Transmembrane helix</keyword>
<feature type="transmembrane region" description="Helical" evidence="1">
    <location>
        <begin position="69"/>
        <end position="90"/>
    </location>
</feature>
<evidence type="ECO:0000313" key="2">
    <source>
        <dbReference type="EMBL" id="OAR01135.1"/>
    </source>
</evidence>
<feature type="transmembrane region" description="Helical" evidence="1">
    <location>
        <begin position="110"/>
        <end position="133"/>
    </location>
</feature>
<keyword evidence="3" id="KW-1185">Reference proteome</keyword>
<dbReference type="EMBL" id="LUKN01001352">
    <property type="protein sequence ID" value="OAR01135.1"/>
    <property type="molecule type" value="Genomic_DNA"/>
</dbReference>
<sequence length="138" mass="15575">MMELPSLFFGAFVGVFAFTLLEVCRQTRRIVRRGRAWRWQNGYLYMIWTETLVNLVFAVVTILHLDGPVGGTLALYVGTVALWALQTQMLSQVIANRVSLIMVSRKRAAWLRWALFALILGVNVGVFVVWIPAHLPGA</sequence>
<feature type="non-terminal residue" evidence="2">
    <location>
        <position position="138"/>
    </location>
</feature>